<protein>
    <submittedName>
        <fullName evidence="1">Uncharacterized protein</fullName>
    </submittedName>
</protein>
<dbReference type="InterPro" id="IPR036390">
    <property type="entry name" value="WH_DNA-bd_sf"/>
</dbReference>
<sequence length="87" mass="10141">MKKRYTITLEDDDEIFRTKTVKELILENIPKGKTTISSKVAKNFNIGRRKALEYLTDMEDKGFLKSERGVIKYKSGAKARARIFKRI</sequence>
<evidence type="ECO:0000313" key="1">
    <source>
        <dbReference type="EMBL" id="SVD49586.1"/>
    </source>
</evidence>
<organism evidence="1">
    <name type="scientific">marine metagenome</name>
    <dbReference type="NCBI Taxonomy" id="408172"/>
    <lineage>
        <taxon>unclassified sequences</taxon>
        <taxon>metagenomes</taxon>
        <taxon>ecological metagenomes</taxon>
    </lineage>
</organism>
<dbReference type="AlphaFoldDB" id="A0A382VSL5"/>
<dbReference type="SUPFAM" id="SSF46785">
    <property type="entry name" value="Winged helix' DNA-binding domain"/>
    <property type="match status" value="1"/>
</dbReference>
<dbReference type="EMBL" id="UINC01154349">
    <property type="protein sequence ID" value="SVD49586.1"/>
    <property type="molecule type" value="Genomic_DNA"/>
</dbReference>
<reference evidence="1" key="1">
    <citation type="submission" date="2018-05" db="EMBL/GenBank/DDBJ databases">
        <authorList>
            <person name="Lanie J.A."/>
            <person name="Ng W.-L."/>
            <person name="Kazmierczak K.M."/>
            <person name="Andrzejewski T.M."/>
            <person name="Davidsen T.M."/>
            <person name="Wayne K.J."/>
            <person name="Tettelin H."/>
            <person name="Glass J.I."/>
            <person name="Rusch D."/>
            <person name="Podicherti R."/>
            <person name="Tsui H.-C.T."/>
            <person name="Winkler M.E."/>
        </authorList>
    </citation>
    <scope>NUCLEOTIDE SEQUENCE</scope>
</reference>
<accession>A0A382VSL5</accession>
<name>A0A382VSL5_9ZZZZ</name>
<gene>
    <name evidence="1" type="ORF">METZ01_LOCUS402440</name>
</gene>
<proteinExistence type="predicted"/>